<proteinExistence type="predicted"/>
<protein>
    <submittedName>
        <fullName evidence="1">Uncharacterized protein</fullName>
    </submittedName>
</protein>
<dbReference type="EMBL" id="KZ825001">
    <property type="protein sequence ID" value="RAH65045.1"/>
    <property type="molecule type" value="Genomic_DNA"/>
</dbReference>
<dbReference type="Proteomes" id="UP000249661">
    <property type="component" value="Unassembled WGS sequence"/>
</dbReference>
<evidence type="ECO:0000313" key="2">
    <source>
        <dbReference type="Proteomes" id="UP000249661"/>
    </source>
</evidence>
<name>A0ACD1GUQ1_9EURO</name>
<reference evidence="1" key="1">
    <citation type="submission" date="2018-02" db="EMBL/GenBank/DDBJ databases">
        <title>The genomes of Aspergillus section Nigri reveals drivers in fungal speciation.</title>
        <authorList>
            <consortium name="DOE Joint Genome Institute"/>
            <person name="Vesth T.C."/>
            <person name="Nybo J."/>
            <person name="Theobald S."/>
            <person name="Brandl J."/>
            <person name="Frisvad J.C."/>
            <person name="Nielsen K.F."/>
            <person name="Lyhne E.K."/>
            <person name="Kogle M.E."/>
            <person name="Kuo A."/>
            <person name="Riley R."/>
            <person name="Clum A."/>
            <person name="Nolan M."/>
            <person name="Lipzen A."/>
            <person name="Salamov A."/>
            <person name="Henrissat B."/>
            <person name="Wiebenga A."/>
            <person name="De vries R.P."/>
            <person name="Grigoriev I.V."/>
            <person name="Mortensen U.H."/>
            <person name="Andersen M.R."/>
            <person name="Baker S.E."/>
        </authorList>
    </citation>
    <scope>NUCLEOTIDE SEQUENCE</scope>
    <source>
        <strain evidence="1">CBS 121060</strain>
    </source>
</reference>
<organism evidence="1 2">
    <name type="scientific">Aspergillus aculeatinus CBS 121060</name>
    <dbReference type="NCBI Taxonomy" id="1448322"/>
    <lineage>
        <taxon>Eukaryota</taxon>
        <taxon>Fungi</taxon>
        <taxon>Dikarya</taxon>
        <taxon>Ascomycota</taxon>
        <taxon>Pezizomycotina</taxon>
        <taxon>Eurotiomycetes</taxon>
        <taxon>Eurotiomycetidae</taxon>
        <taxon>Eurotiales</taxon>
        <taxon>Aspergillaceae</taxon>
        <taxon>Aspergillus</taxon>
        <taxon>Aspergillus subgen. Circumdati</taxon>
    </lineage>
</organism>
<keyword evidence="2" id="KW-1185">Reference proteome</keyword>
<evidence type="ECO:0000313" key="1">
    <source>
        <dbReference type="EMBL" id="RAH65045.1"/>
    </source>
</evidence>
<accession>A0ACD1GUQ1</accession>
<sequence>MSRGKLPQTGSHHTIPYFMKVTSHPHSSCRLRPPNKGQSRDSSHYFNYTPGRWLINEAHQLQTRHVNFNVPALQRIAGQLMGSRCVQMDKMPEMENGNEILASIPNPNAGHAHLVVASEVATVDFLRTVLKIPVPRVISWSSSPEVNPVGAEYILMERVEGQQLSYVWDDISEAQRFGLVKSLVGIERKLVNAKFALHGSLYYRDTFLRGRGIAALETADQEGLSKFVLGPTTQRFFWGDEERGLEMDKGPWEMAQEYFAAIAKQEISRIRTAHGRSSSVTAPVGNTRRRRDAHIQLLEQFLTVLPYILPREEILAPVLLHSDLHHHNIFVDPSDPTRISSIIDWQTAHASPLFMQASLTGPHLNKFYKLVSRKFNPALIDAMDKMRDDSDPTTFIFRIVERSSEDRPMPLKELLIQVTEIEESRQQVEAWAAAFGEYDGLRAELLGDEGWVSHDDYEEVRSRWEKKKATLESLREQLERDLALISAPDNRS</sequence>
<gene>
    <name evidence="1" type="ORF">BO66DRAFT_423803</name>
</gene>